<dbReference type="InterPro" id="IPR009671">
    <property type="entry name" value="RraB_dom"/>
</dbReference>
<evidence type="ECO:0000313" key="3">
    <source>
        <dbReference type="EMBL" id="STQ89134.1"/>
    </source>
</evidence>
<dbReference type="RefSeq" id="WP_115225620.1">
    <property type="nucleotide sequence ID" value="NZ_CAWOLO010000001.1"/>
</dbReference>
<gene>
    <name evidence="4" type="ORF">EV682_101126</name>
    <name evidence="3" type="ORF">NCTC11159_00145</name>
</gene>
<sequence>MSGNWDFYLCQVENKPASMFVDLDIAAPVDGFAVMGYIRIFMNSPREDGLSSQEESATLNQIEDHIAQLVNDNVLYVGRCTKDGSRDFILYLKEADLWAEKAGKVMETFPEYEYETGIQDDRDWSVYLNYLSPSQKDRQIINNRRICSTLKKHGDALDQARDLDHWAYFPDVKSRAVFIEKVSASGFLIEKLIEPDDEYPEYGVKLKRSDIPSHDHIDQITLPLFHLAAELGGKYDGWATYLVS</sequence>
<evidence type="ECO:0000259" key="1">
    <source>
        <dbReference type="Pfam" id="PF05117"/>
    </source>
</evidence>
<keyword evidence="6" id="KW-1185">Reference proteome</keyword>
<dbReference type="Proteomes" id="UP000295794">
    <property type="component" value="Unassembled WGS sequence"/>
</dbReference>
<evidence type="ECO:0000313" key="5">
    <source>
        <dbReference type="Proteomes" id="UP000255108"/>
    </source>
</evidence>
<accession>A0A377Q1R7</accession>
<reference evidence="3 5" key="1">
    <citation type="submission" date="2018-06" db="EMBL/GenBank/DDBJ databases">
        <authorList>
            <consortium name="Pathogen Informatics"/>
            <person name="Doyle S."/>
        </authorList>
    </citation>
    <scope>NUCLEOTIDE SEQUENCE [LARGE SCALE GENOMIC DNA]</scope>
    <source>
        <strain evidence="3 5">NCTC11159</strain>
    </source>
</reference>
<name>A0A377Q1R7_9NEIS</name>
<reference evidence="4 6" key="2">
    <citation type="submission" date="2019-03" db="EMBL/GenBank/DDBJ databases">
        <title>Genomic Encyclopedia of Type Strains, Phase IV (KMG-IV): sequencing the most valuable type-strain genomes for metagenomic binning, comparative biology and taxonomic classification.</title>
        <authorList>
            <person name="Goeker M."/>
        </authorList>
    </citation>
    <scope>NUCLEOTIDE SEQUENCE [LARGE SCALE GENOMIC DNA]</scope>
    <source>
        <strain evidence="4 6">DSM 3764</strain>
    </source>
</reference>
<dbReference type="InterPro" id="IPR016097">
    <property type="entry name" value="DUF695"/>
</dbReference>
<feature type="domain" description="DUF695" evidence="1">
    <location>
        <begin position="4"/>
        <end position="131"/>
    </location>
</feature>
<protein>
    <submittedName>
        <fullName evidence="3">Family of uncharacterized function (DUF695)</fullName>
    </submittedName>
    <submittedName>
        <fullName evidence="4">Regulator of ribonuclease activity B</fullName>
    </submittedName>
</protein>
<dbReference type="EMBL" id="SMBT01000001">
    <property type="protein sequence ID" value="TCU90107.1"/>
    <property type="molecule type" value="Genomic_DNA"/>
</dbReference>
<feature type="domain" description="Regulator of ribonuclease activity B" evidence="2">
    <location>
        <begin position="142"/>
        <end position="239"/>
    </location>
</feature>
<dbReference type="InterPro" id="IPR036701">
    <property type="entry name" value="RraB-like_sf"/>
</dbReference>
<organism evidence="3 5">
    <name type="scientific">Iodobacter fluviatilis</name>
    <dbReference type="NCBI Taxonomy" id="537"/>
    <lineage>
        <taxon>Bacteria</taxon>
        <taxon>Pseudomonadati</taxon>
        <taxon>Pseudomonadota</taxon>
        <taxon>Betaproteobacteria</taxon>
        <taxon>Neisseriales</taxon>
        <taxon>Chitinibacteraceae</taxon>
        <taxon>Iodobacter</taxon>
    </lineage>
</organism>
<dbReference type="Gene3D" id="3.30.70.970">
    <property type="entry name" value="RraB-like"/>
    <property type="match status" value="1"/>
</dbReference>
<proteinExistence type="predicted"/>
<evidence type="ECO:0000313" key="4">
    <source>
        <dbReference type="EMBL" id="TCU90107.1"/>
    </source>
</evidence>
<dbReference type="Pfam" id="PF05117">
    <property type="entry name" value="DUF695"/>
    <property type="match status" value="1"/>
</dbReference>
<dbReference type="AlphaFoldDB" id="A0A377Q1R7"/>
<dbReference type="Pfam" id="PF06877">
    <property type="entry name" value="RraB"/>
    <property type="match status" value="1"/>
</dbReference>
<evidence type="ECO:0000313" key="6">
    <source>
        <dbReference type="Proteomes" id="UP000295794"/>
    </source>
</evidence>
<dbReference type="EMBL" id="UGHR01000001">
    <property type="protein sequence ID" value="STQ89134.1"/>
    <property type="molecule type" value="Genomic_DNA"/>
</dbReference>
<dbReference type="Proteomes" id="UP000255108">
    <property type="component" value="Unassembled WGS sequence"/>
</dbReference>
<dbReference type="OrthoDB" id="7839302at2"/>
<dbReference type="SUPFAM" id="SSF89946">
    <property type="entry name" value="Hypothetical protein VC0424"/>
    <property type="match status" value="1"/>
</dbReference>
<evidence type="ECO:0000259" key="2">
    <source>
        <dbReference type="Pfam" id="PF06877"/>
    </source>
</evidence>